<feature type="compositionally biased region" description="Low complexity" evidence="1">
    <location>
        <begin position="236"/>
        <end position="247"/>
    </location>
</feature>
<reference evidence="2" key="2">
    <citation type="journal article" date="2015" name="Data Brief">
        <title>Shoot transcriptome of the giant reed, Arundo donax.</title>
        <authorList>
            <person name="Barrero R.A."/>
            <person name="Guerrero F.D."/>
            <person name="Moolhuijzen P."/>
            <person name="Goolsby J.A."/>
            <person name="Tidwell J."/>
            <person name="Bellgard S.E."/>
            <person name="Bellgard M.I."/>
        </authorList>
    </citation>
    <scope>NUCLEOTIDE SEQUENCE</scope>
    <source>
        <tissue evidence="2">Shoot tissue taken approximately 20 cm above the soil surface</tissue>
    </source>
</reference>
<evidence type="ECO:0000256" key="1">
    <source>
        <dbReference type="SAM" id="MobiDB-lite"/>
    </source>
</evidence>
<sequence length="299" mass="32914">MLDKFDADGEGACLRYTNPSFFRTNSAKLGEGNLGADGYLKGPYLKTMETRKMFQNADNFKPPNSAHADSKSETDTSENASPGFLSMLRRLKQRQTNGSVFPGLRLQQKIQKYESSAEEKPSSVDHSEIDISFTCSSECNIDITVDASIAIVKAKDDHQGIVQLKDSPATYYSSDAAGSDNRGNRNELERTSSFEAWLSPEARFTPDRGIIEEASRDASEACVSNAITSNSALSGAKNAKQNSNNAAEMSYQKGVSKRSRYKGSVEMIASRVSSLPRKLFMKQQHDPVRLLPEHDQEAT</sequence>
<accession>A0A0A9GC98</accession>
<proteinExistence type="predicted"/>
<name>A0A0A9GC98_ARUDO</name>
<evidence type="ECO:0000313" key="2">
    <source>
        <dbReference type="EMBL" id="JAE22705.1"/>
    </source>
</evidence>
<organism evidence="2">
    <name type="scientific">Arundo donax</name>
    <name type="common">Giant reed</name>
    <name type="synonym">Donax arundinaceus</name>
    <dbReference type="NCBI Taxonomy" id="35708"/>
    <lineage>
        <taxon>Eukaryota</taxon>
        <taxon>Viridiplantae</taxon>
        <taxon>Streptophyta</taxon>
        <taxon>Embryophyta</taxon>
        <taxon>Tracheophyta</taxon>
        <taxon>Spermatophyta</taxon>
        <taxon>Magnoliopsida</taxon>
        <taxon>Liliopsida</taxon>
        <taxon>Poales</taxon>
        <taxon>Poaceae</taxon>
        <taxon>PACMAD clade</taxon>
        <taxon>Arundinoideae</taxon>
        <taxon>Arundineae</taxon>
        <taxon>Arundo</taxon>
    </lineage>
</organism>
<protein>
    <submittedName>
        <fullName evidence="2">Uncharacterized protein</fullName>
    </submittedName>
</protein>
<dbReference type="AlphaFoldDB" id="A0A0A9GC98"/>
<feature type="region of interest" description="Disordered" evidence="1">
    <location>
        <begin position="56"/>
        <end position="81"/>
    </location>
</feature>
<feature type="region of interest" description="Disordered" evidence="1">
    <location>
        <begin position="233"/>
        <end position="256"/>
    </location>
</feature>
<reference evidence="2" key="1">
    <citation type="submission" date="2014-09" db="EMBL/GenBank/DDBJ databases">
        <authorList>
            <person name="Magalhaes I.L.F."/>
            <person name="Oliveira U."/>
            <person name="Santos F.R."/>
            <person name="Vidigal T.H.D.A."/>
            <person name="Brescovit A.D."/>
            <person name="Santos A.J."/>
        </authorList>
    </citation>
    <scope>NUCLEOTIDE SEQUENCE</scope>
    <source>
        <tissue evidence="2">Shoot tissue taken approximately 20 cm above the soil surface</tissue>
    </source>
</reference>
<dbReference type="EMBL" id="GBRH01175191">
    <property type="protein sequence ID" value="JAE22705.1"/>
    <property type="molecule type" value="Transcribed_RNA"/>
</dbReference>